<dbReference type="GeneID" id="20202212"/>
<dbReference type="GO" id="GO:0045955">
    <property type="term" value="P:negative regulation of calcium ion-dependent exocytosis"/>
    <property type="evidence" value="ECO:0000318"/>
    <property type="project" value="GO_Central"/>
</dbReference>
<feature type="compositionally biased region" description="Basic and acidic residues" evidence="1">
    <location>
        <begin position="575"/>
        <end position="597"/>
    </location>
</feature>
<evidence type="ECO:0000313" key="3">
    <source>
        <dbReference type="EnsemblMetazoa" id="HelroP168105"/>
    </source>
</evidence>
<reference evidence="4" key="1">
    <citation type="submission" date="2012-12" db="EMBL/GenBank/DDBJ databases">
        <authorList>
            <person name="Hellsten U."/>
            <person name="Grimwood J."/>
            <person name="Chapman J.A."/>
            <person name="Shapiro H."/>
            <person name="Aerts A."/>
            <person name="Otillar R.P."/>
            <person name="Terry A.Y."/>
            <person name="Boore J.L."/>
            <person name="Simakov O."/>
            <person name="Marletaz F."/>
            <person name="Cho S.-J."/>
            <person name="Edsinger-Gonzales E."/>
            <person name="Havlak P."/>
            <person name="Kuo D.-H."/>
            <person name="Larsson T."/>
            <person name="Lv J."/>
            <person name="Arendt D."/>
            <person name="Savage R."/>
            <person name="Osoegawa K."/>
            <person name="de Jong P."/>
            <person name="Lindberg D.R."/>
            <person name="Seaver E.C."/>
            <person name="Weisblat D.A."/>
            <person name="Putnam N.H."/>
            <person name="Grigoriev I.V."/>
            <person name="Rokhsar D.S."/>
        </authorList>
    </citation>
    <scope>NUCLEOTIDE SEQUENCE</scope>
</reference>
<dbReference type="KEGG" id="hro:HELRODRAFT_168105"/>
<evidence type="ECO:0000313" key="4">
    <source>
        <dbReference type="Proteomes" id="UP000015101"/>
    </source>
</evidence>
<dbReference type="InParanoid" id="T1F062"/>
<dbReference type="HOGENOM" id="CLU_289396_0_0_1"/>
<accession>T1F062</accession>
<sequence>MASRAIAQVTYLHATPLMLLSHLAAGRKKFWQAVRKLIDVLEGNMSMSSSMNFSDVPIMDSLKKIIDKDESISISDVSEYTPMMDIQYSSRKNRLNHFIRVQLEPLSNKTFNFYSRYKNSKENISTQFQEINIAPKPLLVKSIEESFSENKNTVEDKYPYVVNLFQTTTKSSSAINNQNVVIQVHEEDESKPLKISKTEKSNNKELKASPVQLKKLRHSFSYPSSSMKYHSAIINKPFKSLPNCNLSYIRPYSNAKRGGLTPAFRTPQAIISTDNRGNDQQARRNSFRKKLHNLKKYADESIVIECSNNLSLVPQQLNLNQRDDFKTVYSVASVVPEQSSSINVDNNIKLKNFSVKSAETPEIIRTTISTTSTTSTTVGNITNLTSTASQELSKELWQLRALLANNVDDLDSEESIPATPFNLENVNNTSSLITMTNTEDSPFHSFITSSCNSSLLESFHSIEDTLDFENLQNLSANIDKNELALKLLSKGINDSNTLKFCKELIAKFASSTLSQPTETSTKDNCEEVLDISHKDSKKETVQNQKISQSEQEELNLVRKPSVRRQTYRNAIARRQAKEERLQQKSEIKMEPKNEKNELNANTTQKLNLTTGSETSQDTESSISFERFLATGGSCSTTAASLSCDDSNASTDSTGESHLYKLEKLRGDSGYKSLENQQSLNMRYDYRSTLNFVPQESNIISEDELMMSPIVTGASSSIPVLTRRVHSADENLVRTNSIIPNVELIAPSVPQSSVAVNKSSTNLSLFTKMSQQVLLSRNKAAEKKRIQYKCDRQLIKIQDSFIDAGFKNVKVTTTSSQCVAPKPPFYSSGSINLSNSSFASSFISRFLKSHSRRSLVRMQRDYSIDERTDALFNEFLRFDPALEIKHTLCVTRRPSPRTRHHAHYTNRHKSTEHRSSTSPSKLTSFLATNDSPAEMKIKRHDRRQYKFSTTDKIADINLSSKYVETQSYKRFQNFNTFDKDNSQKLNELEPIVSNIKTDQDNDVNKEGMKSLISPKTLPKVSTNTTNHPTNNATDVVNRMDRSTGQIDAKRNIPVIQLTEEE</sequence>
<dbReference type="CTD" id="20202212"/>
<dbReference type="InterPro" id="IPR037658">
    <property type="entry name" value="CBARP"/>
</dbReference>
<feature type="compositionally biased region" description="Polar residues" evidence="1">
    <location>
        <begin position="915"/>
        <end position="924"/>
    </location>
</feature>
<dbReference type="GO" id="GO:0005886">
    <property type="term" value="C:plasma membrane"/>
    <property type="evidence" value="ECO:0000318"/>
    <property type="project" value="GO_Central"/>
</dbReference>
<reference evidence="2 4" key="2">
    <citation type="journal article" date="2013" name="Nature">
        <title>Insights into bilaterian evolution from three spiralian genomes.</title>
        <authorList>
            <person name="Simakov O."/>
            <person name="Marletaz F."/>
            <person name="Cho S.J."/>
            <person name="Edsinger-Gonzales E."/>
            <person name="Havlak P."/>
            <person name="Hellsten U."/>
            <person name="Kuo D.H."/>
            <person name="Larsson T."/>
            <person name="Lv J."/>
            <person name="Arendt D."/>
            <person name="Savage R."/>
            <person name="Osoegawa K."/>
            <person name="de Jong P."/>
            <person name="Grimwood J."/>
            <person name="Chapman J.A."/>
            <person name="Shapiro H."/>
            <person name="Aerts A."/>
            <person name="Otillar R.P."/>
            <person name="Terry A.Y."/>
            <person name="Boore J.L."/>
            <person name="Grigoriev I.V."/>
            <person name="Lindberg D.R."/>
            <person name="Seaver E.C."/>
            <person name="Weisblat D.A."/>
            <person name="Putnam N.H."/>
            <person name="Rokhsar D.S."/>
        </authorList>
    </citation>
    <scope>NUCLEOTIDE SEQUENCE</scope>
</reference>
<feature type="compositionally biased region" description="Polar residues" evidence="1">
    <location>
        <begin position="598"/>
        <end position="621"/>
    </location>
</feature>
<feature type="region of interest" description="Disordered" evidence="1">
    <location>
        <begin position="1015"/>
        <end position="1034"/>
    </location>
</feature>
<feature type="compositionally biased region" description="Low complexity" evidence="1">
    <location>
        <begin position="1021"/>
        <end position="1032"/>
    </location>
</feature>
<protein>
    <submittedName>
        <fullName evidence="2 3">Uncharacterized protein</fullName>
    </submittedName>
</protein>
<feature type="compositionally biased region" description="Basic residues" evidence="1">
    <location>
        <begin position="893"/>
        <end position="910"/>
    </location>
</feature>
<dbReference type="RefSeq" id="XP_009012035.1">
    <property type="nucleotide sequence ID" value="XM_009013787.1"/>
</dbReference>
<feature type="region of interest" description="Disordered" evidence="1">
    <location>
        <begin position="536"/>
        <end position="621"/>
    </location>
</feature>
<dbReference type="EMBL" id="AMQM01002896">
    <property type="status" value="NOT_ANNOTATED_CDS"/>
    <property type="molecule type" value="Genomic_DNA"/>
</dbReference>
<dbReference type="GO" id="GO:0044325">
    <property type="term" value="F:transmembrane transporter binding"/>
    <property type="evidence" value="ECO:0000318"/>
    <property type="project" value="GO_Central"/>
</dbReference>
<evidence type="ECO:0000313" key="2">
    <source>
        <dbReference type="EMBL" id="ESO10221.1"/>
    </source>
</evidence>
<proteinExistence type="predicted"/>
<dbReference type="PANTHER" id="PTHR28597:SF1">
    <property type="entry name" value="VOLTAGE-DEPENDENT CALCIUM CHANNEL BETA SUBUNIT-ASSOCIATED REGULATORY PROTEIN"/>
    <property type="match status" value="1"/>
</dbReference>
<dbReference type="Proteomes" id="UP000015101">
    <property type="component" value="Unassembled WGS sequence"/>
</dbReference>
<gene>
    <name evidence="3" type="primary">20202212</name>
    <name evidence="2" type="ORF">HELRODRAFT_168105</name>
</gene>
<feature type="region of interest" description="Disordered" evidence="1">
    <location>
        <begin position="892"/>
        <end position="924"/>
    </location>
</feature>
<keyword evidence="4" id="KW-1185">Reference proteome</keyword>
<dbReference type="PANTHER" id="PTHR28597">
    <property type="entry name" value="VOLTAGE-DEPENDENT CALCIUM CHANNEL BETA SUBUNIT-ASSOCIATED REGULATORY PROTEIN"/>
    <property type="match status" value="1"/>
</dbReference>
<dbReference type="OrthoDB" id="6247020at2759"/>
<organism evidence="3 4">
    <name type="scientific">Helobdella robusta</name>
    <name type="common">Californian leech</name>
    <dbReference type="NCBI Taxonomy" id="6412"/>
    <lineage>
        <taxon>Eukaryota</taxon>
        <taxon>Metazoa</taxon>
        <taxon>Spiralia</taxon>
        <taxon>Lophotrochozoa</taxon>
        <taxon>Annelida</taxon>
        <taxon>Clitellata</taxon>
        <taxon>Hirudinea</taxon>
        <taxon>Rhynchobdellida</taxon>
        <taxon>Glossiphoniidae</taxon>
        <taxon>Helobdella</taxon>
    </lineage>
</organism>
<dbReference type="AlphaFoldDB" id="T1F062"/>
<name>T1F062_HELRO</name>
<reference evidence="3" key="3">
    <citation type="submission" date="2015-06" db="UniProtKB">
        <authorList>
            <consortium name="EnsemblMetazoa"/>
        </authorList>
    </citation>
    <scope>IDENTIFICATION</scope>
</reference>
<dbReference type="EnsemblMetazoa" id="HelroT168105">
    <property type="protein sequence ID" value="HelroP168105"/>
    <property type="gene ID" value="HelroG168105"/>
</dbReference>
<evidence type="ECO:0000256" key="1">
    <source>
        <dbReference type="SAM" id="MobiDB-lite"/>
    </source>
</evidence>
<dbReference type="EMBL" id="KB095905">
    <property type="protein sequence ID" value="ESO10221.1"/>
    <property type="molecule type" value="Genomic_DNA"/>
</dbReference>